<dbReference type="OrthoDB" id="7616531at2"/>
<dbReference type="GO" id="GO:0009279">
    <property type="term" value="C:cell outer membrane"/>
    <property type="evidence" value="ECO:0007669"/>
    <property type="project" value="UniProtKB-SubCell"/>
</dbReference>
<comment type="subcellular location">
    <subcellularLocation>
        <location evidence="1">Cell outer membrane</location>
    </subcellularLocation>
</comment>
<dbReference type="InterPro" id="IPR051906">
    <property type="entry name" value="TolC-like"/>
</dbReference>
<dbReference type="PANTHER" id="PTHR30026:SF20">
    <property type="entry name" value="OUTER MEMBRANE PROTEIN TOLC"/>
    <property type="match status" value="1"/>
</dbReference>
<sequence>MSMPAIAAFAAALQLSTAIAQPASEPSPLSLAEAVLIAGQTEDPAIGSLRSRAVALERAGEAAMALPDPTLRVGLANLPLSNLDPNSEAMTQMQVGVRQVIPSNASRHLQRERQRAQAQGVLALGGLEQRLITRSVRLAWLEAYYWEQAGELTRARREEIRQLSEVATALFASGRGNSHDVIRVDLETALLDARQIEIDRQIGTARAQLARYVGAAAAGRDMLPRLPVLPALPGGDEALDALARHPSVMSRNARIEASEREIDLALEAYNPVWSVDAGYGVRGSRSDVASIGVSVQMPIFSQRRQDESVAGARQMRSAEELGRRALLLDLRRQLDEDWIRFQRLNETAMIYETGVLERARETTAAVLAAYENEQADFAELVRSELALLDIELTLIRTRVDALQAHSRILFLTGDVQ</sequence>
<feature type="signal peptide" evidence="6">
    <location>
        <begin position="1"/>
        <end position="20"/>
    </location>
</feature>
<dbReference type="Proteomes" id="UP000273675">
    <property type="component" value="Unassembled WGS sequence"/>
</dbReference>
<feature type="chain" id="PRO_5019798444" evidence="6">
    <location>
        <begin position="21"/>
        <end position="416"/>
    </location>
</feature>
<gene>
    <name evidence="7" type="ORF">C7435_2180</name>
</gene>
<evidence type="ECO:0000256" key="5">
    <source>
        <dbReference type="ARBA" id="ARBA00023237"/>
    </source>
</evidence>
<dbReference type="EMBL" id="RBIM01000005">
    <property type="protein sequence ID" value="RKQ95935.1"/>
    <property type="molecule type" value="Genomic_DNA"/>
</dbReference>
<dbReference type="GO" id="GO:0015288">
    <property type="term" value="F:porin activity"/>
    <property type="evidence" value="ECO:0007669"/>
    <property type="project" value="TreeGrafter"/>
</dbReference>
<proteinExistence type="predicted"/>
<keyword evidence="2" id="KW-1134">Transmembrane beta strand</keyword>
<keyword evidence="5" id="KW-0998">Cell outer membrane</keyword>
<dbReference type="Gene3D" id="1.20.1600.10">
    <property type="entry name" value="Outer membrane efflux proteins (OEP)"/>
    <property type="match status" value="1"/>
</dbReference>
<comment type="caution">
    <text evidence="7">The sequence shown here is derived from an EMBL/GenBank/DDBJ whole genome shotgun (WGS) entry which is preliminary data.</text>
</comment>
<evidence type="ECO:0000256" key="3">
    <source>
        <dbReference type="ARBA" id="ARBA00022692"/>
    </source>
</evidence>
<evidence type="ECO:0000313" key="7">
    <source>
        <dbReference type="EMBL" id="RKQ95935.1"/>
    </source>
</evidence>
<evidence type="ECO:0000256" key="4">
    <source>
        <dbReference type="ARBA" id="ARBA00023136"/>
    </source>
</evidence>
<protein>
    <submittedName>
        <fullName evidence="7">Outer membrane protein TolC</fullName>
    </submittedName>
</protein>
<reference evidence="7 8" key="1">
    <citation type="submission" date="2018-10" db="EMBL/GenBank/DDBJ databases">
        <title>Genomic Encyclopedia of Type Strains, Phase IV (KMG-IV): sequencing the most valuable type-strain genomes for metagenomic binning, comparative biology and taxonomic classification.</title>
        <authorList>
            <person name="Goeker M."/>
        </authorList>
    </citation>
    <scope>NUCLEOTIDE SEQUENCE [LARGE SCALE GENOMIC DNA]</scope>
    <source>
        <strain evidence="7 8">DSM 4734</strain>
    </source>
</reference>
<dbReference type="SUPFAM" id="SSF56954">
    <property type="entry name" value="Outer membrane efflux proteins (OEP)"/>
    <property type="match status" value="1"/>
</dbReference>
<name>A0A495D2C4_9PROT</name>
<organism evidence="7 8">
    <name type="scientific">Maricaulis maris</name>
    <dbReference type="NCBI Taxonomy" id="74318"/>
    <lineage>
        <taxon>Bacteria</taxon>
        <taxon>Pseudomonadati</taxon>
        <taxon>Pseudomonadota</taxon>
        <taxon>Alphaproteobacteria</taxon>
        <taxon>Maricaulales</taxon>
        <taxon>Maricaulaceae</taxon>
        <taxon>Maricaulis</taxon>
    </lineage>
</organism>
<dbReference type="RefSeq" id="WP_121211469.1">
    <property type="nucleotide sequence ID" value="NZ_RBIM01000005.1"/>
</dbReference>
<dbReference type="AlphaFoldDB" id="A0A495D2C4"/>
<keyword evidence="4" id="KW-0472">Membrane</keyword>
<dbReference type="PANTHER" id="PTHR30026">
    <property type="entry name" value="OUTER MEMBRANE PROTEIN TOLC"/>
    <property type="match status" value="1"/>
</dbReference>
<evidence type="ECO:0000313" key="8">
    <source>
        <dbReference type="Proteomes" id="UP000273675"/>
    </source>
</evidence>
<accession>A0A495D2C4</accession>
<keyword evidence="3" id="KW-0812">Transmembrane</keyword>
<keyword evidence="6" id="KW-0732">Signal</keyword>
<dbReference type="GO" id="GO:1990281">
    <property type="term" value="C:efflux pump complex"/>
    <property type="evidence" value="ECO:0007669"/>
    <property type="project" value="TreeGrafter"/>
</dbReference>
<dbReference type="GO" id="GO:0015562">
    <property type="term" value="F:efflux transmembrane transporter activity"/>
    <property type="evidence" value="ECO:0007669"/>
    <property type="project" value="InterPro"/>
</dbReference>
<evidence type="ECO:0000256" key="2">
    <source>
        <dbReference type="ARBA" id="ARBA00022452"/>
    </source>
</evidence>
<evidence type="ECO:0000256" key="1">
    <source>
        <dbReference type="ARBA" id="ARBA00004442"/>
    </source>
</evidence>
<evidence type="ECO:0000256" key="6">
    <source>
        <dbReference type="SAM" id="SignalP"/>
    </source>
</evidence>